<gene>
    <name evidence="3" type="primary">rpsF</name>
    <name evidence="5" type="ORF">A2777_00915</name>
</gene>
<reference evidence="5 6" key="1">
    <citation type="journal article" date="2016" name="Nat. Commun.">
        <title>Thousands of microbial genomes shed light on interconnected biogeochemical processes in an aquifer system.</title>
        <authorList>
            <person name="Anantharaman K."/>
            <person name="Brown C.T."/>
            <person name="Hug L.A."/>
            <person name="Sharon I."/>
            <person name="Castelle C.J."/>
            <person name="Probst A.J."/>
            <person name="Thomas B.C."/>
            <person name="Singh A."/>
            <person name="Wilkins M.J."/>
            <person name="Karaoz U."/>
            <person name="Brodie E.L."/>
            <person name="Williams K.H."/>
            <person name="Hubbard S.S."/>
            <person name="Banfield J.F."/>
        </authorList>
    </citation>
    <scope>NUCLEOTIDE SEQUENCE [LARGE SCALE GENOMIC DNA]</scope>
</reference>
<dbReference type="Pfam" id="PF01250">
    <property type="entry name" value="Ribosomal_S6"/>
    <property type="match status" value="1"/>
</dbReference>
<organism evidence="5 6">
    <name type="scientific">Candidatus Gottesmanbacteria bacterium RIFCSPHIGHO2_01_FULL_40_15</name>
    <dbReference type="NCBI Taxonomy" id="1798376"/>
    <lineage>
        <taxon>Bacteria</taxon>
        <taxon>Candidatus Gottesmaniibacteriota</taxon>
    </lineage>
</organism>
<dbReference type="InterPro" id="IPR035980">
    <property type="entry name" value="Ribosomal_bS6_sf"/>
</dbReference>
<comment type="similarity">
    <text evidence="1 3">Belongs to the bacterial ribosomal protein bS6 family.</text>
</comment>
<dbReference type="Proteomes" id="UP000177354">
    <property type="component" value="Unassembled WGS sequence"/>
</dbReference>
<keyword evidence="3" id="KW-0699">rRNA-binding</keyword>
<evidence type="ECO:0000256" key="4">
    <source>
        <dbReference type="SAM" id="MobiDB-lite"/>
    </source>
</evidence>
<dbReference type="PANTHER" id="PTHR21011:SF1">
    <property type="entry name" value="SMALL RIBOSOMAL SUBUNIT PROTEIN BS6M"/>
    <property type="match status" value="1"/>
</dbReference>
<dbReference type="InterPro" id="IPR014717">
    <property type="entry name" value="Transl_elong_EF1B/ribsomal_bS6"/>
</dbReference>
<evidence type="ECO:0000256" key="1">
    <source>
        <dbReference type="ARBA" id="ARBA00009512"/>
    </source>
</evidence>
<evidence type="ECO:0000313" key="6">
    <source>
        <dbReference type="Proteomes" id="UP000177354"/>
    </source>
</evidence>
<dbReference type="AlphaFoldDB" id="A0A1F5Z0Q9"/>
<dbReference type="PANTHER" id="PTHR21011">
    <property type="entry name" value="MITOCHONDRIAL 28S RIBOSOMAL PROTEIN S6"/>
    <property type="match status" value="1"/>
</dbReference>
<keyword evidence="3 5" id="KW-0689">Ribosomal protein</keyword>
<comment type="function">
    <text evidence="3">Binds together with bS18 to 16S ribosomal RNA.</text>
</comment>
<dbReference type="GO" id="GO:0006412">
    <property type="term" value="P:translation"/>
    <property type="evidence" value="ECO:0007669"/>
    <property type="project" value="UniProtKB-UniRule"/>
</dbReference>
<feature type="region of interest" description="Disordered" evidence="4">
    <location>
        <begin position="98"/>
        <end position="122"/>
    </location>
</feature>
<dbReference type="Gene3D" id="3.30.70.60">
    <property type="match status" value="1"/>
</dbReference>
<dbReference type="CDD" id="cd00473">
    <property type="entry name" value="bS6"/>
    <property type="match status" value="1"/>
</dbReference>
<feature type="compositionally biased region" description="Basic and acidic residues" evidence="4">
    <location>
        <begin position="98"/>
        <end position="115"/>
    </location>
</feature>
<dbReference type="GO" id="GO:1990904">
    <property type="term" value="C:ribonucleoprotein complex"/>
    <property type="evidence" value="ECO:0007669"/>
    <property type="project" value="UniProtKB-KW"/>
</dbReference>
<keyword evidence="3" id="KW-0694">RNA-binding</keyword>
<keyword evidence="3" id="KW-0687">Ribonucleoprotein</keyword>
<protein>
    <recommendedName>
        <fullName evidence="2 3">Small ribosomal subunit protein bS6</fullName>
    </recommendedName>
</protein>
<dbReference type="InterPro" id="IPR000529">
    <property type="entry name" value="Ribosomal_bS6"/>
</dbReference>
<dbReference type="GO" id="GO:0005737">
    <property type="term" value="C:cytoplasm"/>
    <property type="evidence" value="ECO:0007669"/>
    <property type="project" value="UniProtKB-ARBA"/>
</dbReference>
<evidence type="ECO:0000256" key="2">
    <source>
        <dbReference type="ARBA" id="ARBA00035294"/>
    </source>
</evidence>
<proteinExistence type="inferred from homology"/>
<accession>A0A1F5Z0Q9</accession>
<dbReference type="InterPro" id="IPR020814">
    <property type="entry name" value="Ribosomal_S6_plastid/chlpt"/>
</dbReference>
<dbReference type="GO" id="GO:0005840">
    <property type="term" value="C:ribosome"/>
    <property type="evidence" value="ECO:0007669"/>
    <property type="project" value="UniProtKB-KW"/>
</dbReference>
<name>A0A1F5Z0Q9_9BACT</name>
<dbReference type="HAMAP" id="MF_00360">
    <property type="entry name" value="Ribosomal_bS6"/>
    <property type="match status" value="1"/>
</dbReference>
<dbReference type="NCBIfam" id="TIGR00166">
    <property type="entry name" value="S6"/>
    <property type="match status" value="1"/>
</dbReference>
<comment type="caution">
    <text evidence="5">The sequence shown here is derived from an EMBL/GenBank/DDBJ whole genome shotgun (WGS) entry which is preliminary data.</text>
</comment>
<dbReference type="GO" id="GO:0003735">
    <property type="term" value="F:structural constituent of ribosome"/>
    <property type="evidence" value="ECO:0007669"/>
    <property type="project" value="InterPro"/>
</dbReference>
<dbReference type="EMBL" id="MFJF01000019">
    <property type="protein sequence ID" value="OGG06060.1"/>
    <property type="molecule type" value="Genomic_DNA"/>
</dbReference>
<sequence>MDNLYEMMLINKSGLTDADEKKLFNRIGTVIEEKGKIVKKNEMGKQLLAYPIKKEKEGNYWLFSIQADPQLIAKINGKLKMEENILRFLILRKQELKKKETKAKDIKGETRSTDKKVKKKGS</sequence>
<dbReference type="GO" id="GO:0070181">
    <property type="term" value="F:small ribosomal subunit rRNA binding"/>
    <property type="evidence" value="ECO:0007669"/>
    <property type="project" value="TreeGrafter"/>
</dbReference>
<dbReference type="SUPFAM" id="SSF54995">
    <property type="entry name" value="Ribosomal protein S6"/>
    <property type="match status" value="1"/>
</dbReference>
<evidence type="ECO:0000256" key="3">
    <source>
        <dbReference type="HAMAP-Rule" id="MF_00360"/>
    </source>
</evidence>
<evidence type="ECO:0000313" key="5">
    <source>
        <dbReference type="EMBL" id="OGG06060.1"/>
    </source>
</evidence>